<dbReference type="Pfam" id="PF00127">
    <property type="entry name" value="Copper-bind"/>
    <property type="match status" value="1"/>
</dbReference>
<dbReference type="InterPro" id="IPR000923">
    <property type="entry name" value="BlueCu_1"/>
</dbReference>
<reference evidence="4 5" key="1">
    <citation type="journal article" date="2021" name="Int. J. Syst. Evol. Microbiol.">
        <title>Reticulibacter mediterranei gen. nov., sp. nov., within the new family Reticulibacteraceae fam. nov., and Ktedonospora formicarum gen. nov., sp. nov., Ktedonobacter robiniae sp. nov., Dictyobacter formicarum sp. nov. and Dictyobacter arantiisoli sp. nov., belonging to the class Ktedonobacteria.</title>
        <authorList>
            <person name="Yabe S."/>
            <person name="Zheng Y."/>
            <person name="Wang C.M."/>
            <person name="Sakai Y."/>
            <person name="Abe K."/>
            <person name="Yokota A."/>
            <person name="Donadio S."/>
            <person name="Cavaletti L."/>
            <person name="Monciardini P."/>
        </authorList>
    </citation>
    <scope>NUCLEOTIDE SEQUENCE [LARGE SCALE GENOMIC DNA]</scope>
    <source>
        <strain evidence="4 5">SOSP1-30</strain>
    </source>
</reference>
<protein>
    <recommendedName>
        <fullName evidence="3">Blue (type 1) copper domain-containing protein</fullName>
    </recommendedName>
</protein>
<sequence>MSRKVLVILMLCSLITLLLVACGSVGSATSIERNTVHMNDTNFVQTSITIKKGERLKLISDTLTPHIIANGTWESGTAQLARESGAPQVKDVQVDGYSSQTFGPFTTAGTFKLYCTVHAGMNLTVVVQ</sequence>
<keyword evidence="1" id="KW-0479">Metal-binding</keyword>
<keyword evidence="2" id="KW-0186">Copper</keyword>
<dbReference type="InterPro" id="IPR008972">
    <property type="entry name" value="Cupredoxin"/>
</dbReference>
<evidence type="ECO:0000313" key="4">
    <source>
        <dbReference type="EMBL" id="GHO54484.1"/>
    </source>
</evidence>
<dbReference type="Proteomes" id="UP000654345">
    <property type="component" value="Unassembled WGS sequence"/>
</dbReference>
<dbReference type="Gene3D" id="2.60.40.420">
    <property type="entry name" value="Cupredoxins - blue copper proteins"/>
    <property type="match status" value="1"/>
</dbReference>
<evidence type="ECO:0000256" key="1">
    <source>
        <dbReference type="ARBA" id="ARBA00022723"/>
    </source>
</evidence>
<feature type="domain" description="Blue (type 1) copper" evidence="3">
    <location>
        <begin position="34"/>
        <end position="128"/>
    </location>
</feature>
<evidence type="ECO:0000256" key="2">
    <source>
        <dbReference type="ARBA" id="ARBA00023008"/>
    </source>
</evidence>
<evidence type="ECO:0000259" key="3">
    <source>
        <dbReference type="Pfam" id="PF00127"/>
    </source>
</evidence>
<dbReference type="SUPFAM" id="SSF49503">
    <property type="entry name" value="Cupredoxins"/>
    <property type="match status" value="1"/>
</dbReference>
<gene>
    <name evidence="4" type="ORF">KSB_29590</name>
</gene>
<keyword evidence="5" id="KW-1185">Reference proteome</keyword>
<dbReference type="EMBL" id="BNJG01000001">
    <property type="protein sequence ID" value="GHO54484.1"/>
    <property type="molecule type" value="Genomic_DNA"/>
</dbReference>
<dbReference type="PROSITE" id="PS51257">
    <property type="entry name" value="PROKAR_LIPOPROTEIN"/>
    <property type="match status" value="1"/>
</dbReference>
<evidence type="ECO:0000313" key="5">
    <source>
        <dbReference type="Proteomes" id="UP000654345"/>
    </source>
</evidence>
<name>A0ABQ3UNY0_9CHLR</name>
<accession>A0ABQ3UNY0</accession>
<organism evidence="4 5">
    <name type="scientific">Ktedonobacter robiniae</name>
    <dbReference type="NCBI Taxonomy" id="2778365"/>
    <lineage>
        <taxon>Bacteria</taxon>
        <taxon>Bacillati</taxon>
        <taxon>Chloroflexota</taxon>
        <taxon>Ktedonobacteria</taxon>
        <taxon>Ktedonobacterales</taxon>
        <taxon>Ktedonobacteraceae</taxon>
        <taxon>Ktedonobacter</taxon>
    </lineage>
</organism>
<proteinExistence type="predicted"/>
<comment type="caution">
    <text evidence="4">The sequence shown here is derived from an EMBL/GenBank/DDBJ whole genome shotgun (WGS) entry which is preliminary data.</text>
</comment>